<comment type="caution">
    <text evidence="1">The sequence shown here is derived from an EMBL/GenBank/DDBJ whole genome shotgun (WGS) entry which is preliminary data.</text>
</comment>
<reference evidence="1 2" key="1">
    <citation type="submission" date="2019-12" db="EMBL/GenBank/DDBJ databases">
        <title>Genomic-based taxomic classification of the family Erythrobacteraceae.</title>
        <authorList>
            <person name="Xu L."/>
        </authorList>
    </citation>
    <scope>NUCLEOTIDE SEQUENCE [LARGE SCALE GENOMIC DNA]</scope>
    <source>
        <strain evidence="1 2">100921-2</strain>
    </source>
</reference>
<name>A0A6I4TC40_9SPHN</name>
<evidence type="ECO:0000313" key="2">
    <source>
        <dbReference type="Proteomes" id="UP000439522"/>
    </source>
</evidence>
<dbReference type="OrthoDB" id="7857113at2"/>
<dbReference type="CDD" id="cd06664">
    <property type="entry name" value="IscU_like"/>
    <property type="match status" value="1"/>
</dbReference>
<accession>A0A6I4TC40</accession>
<evidence type="ECO:0000313" key="1">
    <source>
        <dbReference type="EMBL" id="MXO73805.1"/>
    </source>
</evidence>
<dbReference type="GO" id="GO:0005506">
    <property type="term" value="F:iron ion binding"/>
    <property type="evidence" value="ECO:0007669"/>
    <property type="project" value="InterPro"/>
</dbReference>
<dbReference type="GO" id="GO:0016226">
    <property type="term" value="P:iron-sulfur cluster assembly"/>
    <property type="evidence" value="ECO:0007669"/>
    <property type="project" value="InterPro"/>
</dbReference>
<dbReference type="AlphaFoldDB" id="A0A6I4TC40"/>
<dbReference type="SUPFAM" id="SSF82649">
    <property type="entry name" value="SufE/NifU"/>
    <property type="match status" value="1"/>
</dbReference>
<dbReference type="EMBL" id="WTZA01000001">
    <property type="protein sequence ID" value="MXO73805.1"/>
    <property type="molecule type" value="Genomic_DNA"/>
</dbReference>
<gene>
    <name evidence="1" type="ORF">GRI40_01020</name>
</gene>
<protein>
    <submittedName>
        <fullName evidence="1">Iron-sulfur cluster assembly scaffold protein</fullName>
    </submittedName>
</protein>
<proteinExistence type="predicted"/>
<keyword evidence="2" id="KW-1185">Reference proteome</keyword>
<dbReference type="Gene3D" id="3.90.1010.10">
    <property type="match status" value="1"/>
</dbReference>
<dbReference type="InterPro" id="IPR002871">
    <property type="entry name" value="NIF_FeS_clus_asmbl_NifU_N"/>
</dbReference>
<sequence>MLALAVSLGKVPLRTDLPLRGDARSATCGSTVTVGCAVDGDGRIEHVGVQAASCAVGQAATALFVQGAMGLDRAAIAGARDELAAWLAGTGPAPRWPGIDALDRARAYPARHGAIMLAWNAALAALPKDQVDR</sequence>
<dbReference type="GO" id="GO:0051536">
    <property type="term" value="F:iron-sulfur cluster binding"/>
    <property type="evidence" value="ECO:0007669"/>
    <property type="project" value="InterPro"/>
</dbReference>
<dbReference type="Proteomes" id="UP000439522">
    <property type="component" value="Unassembled WGS sequence"/>
</dbReference>
<organism evidence="1 2">
    <name type="scientific">Tsuneonella aeria</name>
    <dbReference type="NCBI Taxonomy" id="1837929"/>
    <lineage>
        <taxon>Bacteria</taxon>
        <taxon>Pseudomonadati</taxon>
        <taxon>Pseudomonadota</taxon>
        <taxon>Alphaproteobacteria</taxon>
        <taxon>Sphingomonadales</taxon>
        <taxon>Erythrobacteraceae</taxon>
        <taxon>Tsuneonella</taxon>
    </lineage>
</organism>